<feature type="transmembrane region" description="Helical" evidence="6">
    <location>
        <begin position="145"/>
        <end position="164"/>
    </location>
</feature>
<dbReference type="STRING" id="311458.CSUB_C1546"/>
<dbReference type="EMBL" id="BA000048">
    <property type="protein sequence ID" value="BAJ51397.1"/>
    <property type="molecule type" value="Genomic_DNA"/>
</dbReference>
<dbReference type="InterPro" id="IPR032808">
    <property type="entry name" value="DoxX"/>
</dbReference>
<protein>
    <recommendedName>
        <fullName evidence="12">DoxX family protein</fullName>
    </recommendedName>
</protein>
<organism evidence="7 11">
    <name type="scientific">Caldiarchaeum subterraneum</name>
    <dbReference type="NCBI Taxonomy" id="311458"/>
    <lineage>
        <taxon>Archaea</taxon>
        <taxon>Nitrososphaerota</taxon>
        <taxon>Candidatus Caldarchaeales</taxon>
        <taxon>Candidatus Caldarchaeaceae</taxon>
        <taxon>Candidatus Caldarchaeum</taxon>
    </lineage>
</organism>
<evidence type="ECO:0000313" key="8">
    <source>
        <dbReference type="EMBL" id="BAJ48725.1"/>
    </source>
</evidence>
<evidence type="ECO:0000313" key="11">
    <source>
        <dbReference type="Proteomes" id="UP000008120"/>
    </source>
</evidence>
<dbReference type="Pfam" id="PF07681">
    <property type="entry name" value="DoxX"/>
    <property type="match status" value="1"/>
</dbReference>
<feature type="transmembrane region" description="Helical" evidence="6">
    <location>
        <begin position="20"/>
        <end position="40"/>
    </location>
</feature>
<dbReference type="BioCyc" id="CCAL311458:G131R-1571-MONOMER"/>
<dbReference type="InterPro" id="IPR051907">
    <property type="entry name" value="DoxX-like_oxidoreductase"/>
</dbReference>
<keyword evidence="2" id="KW-1003">Cell membrane</keyword>
<dbReference type="AlphaFoldDB" id="E6N8S5"/>
<evidence type="ECO:0000256" key="5">
    <source>
        <dbReference type="ARBA" id="ARBA00023136"/>
    </source>
</evidence>
<dbReference type="GO" id="GO:0005886">
    <property type="term" value="C:plasma membrane"/>
    <property type="evidence" value="ECO:0007669"/>
    <property type="project" value="UniProtKB-SubCell"/>
</dbReference>
<name>E6N8S5_CALS0</name>
<keyword evidence="4 6" id="KW-1133">Transmembrane helix</keyword>
<evidence type="ECO:0000313" key="7">
    <source>
        <dbReference type="EMBL" id="BAJ48694.1"/>
    </source>
</evidence>
<keyword evidence="3 6" id="KW-0812">Transmembrane</keyword>
<feature type="transmembrane region" description="Helical" evidence="6">
    <location>
        <begin position="90"/>
        <end position="107"/>
    </location>
</feature>
<comment type="subcellular location">
    <subcellularLocation>
        <location evidence="1">Cell membrane</location>
        <topology evidence="1">Multi-pass membrane protein</topology>
    </subcellularLocation>
</comment>
<dbReference type="Proteomes" id="UP000008120">
    <property type="component" value="Chromosome"/>
</dbReference>
<evidence type="ECO:0000256" key="6">
    <source>
        <dbReference type="SAM" id="Phobius"/>
    </source>
</evidence>
<gene>
    <name evidence="10" type="ORF">CSUB_C1546</name>
    <name evidence="8" type="ORF">HGMM_F05B08C06</name>
    <name evidence="9" type="ORF">HGMM_F28H09C30</name>
    <name evidence="7" type="ORF">HGMM_F40F12C19</name>
</gene>
<evidence type="ECO:0000256" key="1">
    <source>
        <dbReference type="ARBA" id="ARBA00004651"/>
    </source>
</evidence>
<evidence type="ECO:0000256" key="2">
    <source>
        <dbReference type="ARBA" id="ARBA00022475"/>
    </source>
</evidence>
<sequence>MPFAIRFRKVSEMALLGDLSGFMDVGLLVLRVVLGFIMVVHGAPKLFGPMRQQMRGGMSQMGIPGGLFDLVGLLEFVGGIALIVGFLTQVAGLLFFIQMIGTISLYLSKLGRFVPPPEMLQQMVAGSRQFMRGFMAGVGGWEFDLLILAAALLLVFTGAGAFSVDSLLNL</sequence>
<keyword evidence="5 6" id="KW-0472">Membrane</keyword>
<evidence type="ECO:0008006" key="12">
    <source>
        <dbReference type="Google" id="ProtNLM"/>
    </source>
</evidence>
<dbReference type="EMBL" id="AP011900">
    <property type="protein sequence ID" value="BAJ49728.1"/>
    <property type="molecule type" value="Genomic_DNA"/>
</dbReference>
<evidence type="ECO:0000313" key="9">
    <source>
        <dbReference type="EMBL" id="BAJ49728.1"/>
    </source>
</evidence>
<evidence type="ECO:0000313" key="10">
    <source>
        <dbReference type="EMBL" id="BAJ51397.1"/>
    </source>
</evidence>
<proteinExistence type="predicted"/>
<evidence type="ECO:0000256" key="3">
    <source>
        <dbReference type="ARBA" id="ARBA00022692"/>
    </source>
</evidence>
<reference evidence="7 11" key="1">
    <citation type="journal article" date="2005" name="Environ. Microbiol.">
        <title>Genetic and functional properties of uncultivated thermophilic crenarchaeotes from a subsurface gold mine as revealed by analysis of genome fragments.</title>
        <authorList>
            <person name="Nunoura T."/>
            <person name="Hirayama H."/>
            <person name="Takami H."/>
            <person name="Oida H."/>
            <person name="Nishi S."/>
            <person name="Shimamura S."/>
            <person name="Suzuki Y."/>
            <person name="Inagaki F."/>
            <person name="Takai K."/>
            <person name="Nealson K.H."/>
            <person name="Horikoshi K."/>
        </authorList>
    </citation>
    <scope>NUCLEOTIDE SEQUENCE [LARGE SCALE GENOMIC DNA]</scope>
</reference>
<accession>E6N8S5</accession>
<dbReference type="PANTHER" id="PTHR33452:SF1">
    <property type="entry name" value="INNER MEMBRANE PROTEIN YPHA-RELATED"/>
    <property type="match status" value="1"/>
</dbReference>
<dbReference type="PANTHER" id="PTHR33452">
    <property type="entry name" value="OXIDOREDUCTASE CATD-RELATED"/>
    <property type="match status" value="1"/>
</dbReference>
<evidence type="ECO:0000256" key="4">
    <source>
        <dbReference type="ARBA" id="ARBA00022989"/>
    </source>
</evidence>
<reference evidence="7 11" key="2">
    <citation type="journal article" date="2011" name="Nucleic Acids Res.">
        <title>Insights into the evolution of Archaea and eukaryotic protein modifier systems revealed by the genome of a novel archaeal group.</title>
        <authorList>
            <person name="Nunoura T."/>
            <person name="Takaki Y."/>
            <person name="Kakuta J."/>
            <person name="Nishi S."/>
            <person name="Sugahara J."/>
            <person name="Kazama H."/>
            <person name="Chee G."/>
            <person name="Hattori M."/>
            <person name="Kanai A."/>
            <person name="Atomi H."/>
            <person name="Takai K."/>
            <person name="Takami H."/>
        </authorList>
    </citation>
    <scope>NUCLEOTIDE SEQUENCE [LARGE SCALE GENOMIC DNA]</scope>
</reference>
<dbReference type="EMBL" id="AP011871">
    <property type="protein sequence ID" value="BAJ48694.1"/>
    <property type="molecule type" value="Genomic_DNA"/>
</dbReference>
<feature type="transmembrane region" description="Helical" evidence="6">
    <location>
        <begin position="61"/>
        <end position="84"/>
    </location>
</feature>
<dbReference type="KEGG" id="csu:CSUB_C1546"/>
<dbReference type="EMBL" id="AP011872">
    <property type="protein sequence ID" value="BAJ48725.1"/>
    <property type="molecule type" value="Genomic_DNA"/>
</dbReference>